<name>A0A7X7R7T2_9RHOO</name>
<protein>
    <recommendedName>
        <fullName evidence="3">WD40 repeat domain-containing protein</fullName>
    </recommendedName>
</protein>
<evidence type="ECO:0008006" key="3">
    <source>
        <dbReference type="Google" id="ProtNLM"/>
    </source>
</evidence>
<organism evidence="1 2">
    <name type="scientific">Thauera phenolivorans</name>
    <dbReference type="NCBI Taxonomy" id="1792543"/>
    <lineage>
        <taxon>Bacteria</taxon>
        <taxon>Pseudomonadati</taxon>
        <taxon>Pseudomonadota</taxon>
        <taxon>Betaproteobacteria</taxon>
        <taxon>Rhodocyclales</taxon>
        <taxon>Zoogloeaceae</taxon>
        <taxon>Thauera</taxon>
    </lineage>
</organism>
<dbReference type="InterPro" id="IPR011044">
    <property type="entry name" value="Quino_amine_DH_bsu"/>
</dbReference>
<dbReference type="EMBL" id="JAAYYV010000178">
    <property type="protein sequence ID" value="NLF54072.1"/>
    <property type="molecule type" value="Genomic_DNA"/>
</dbReference>
<dbReference type="Proteomes" id="UP000536534">
    <property type="component" value="Unassembled WGS sequence"/>
</dbReference>
<evidence type="ECO:0000313" key="1">
    <source>
        <dbReference type="EMBL" id="NLF54072.1"/>
    </source>
</evidence>
<evidence type="ECO:0000313" key="2">
    <source>
        <dbReference type="Proteomes" id="UP000536534"/>
    </source>
</evidence>
<feature type="non-terminal residue" evidence="1">
    <location>
        <position position="1"/>
    </location>
</feature>
<dbReference type="AlphaFoldDB" id="A0A7X7R7T2"/>
<dbReference type="SUPFAM" id="SSF50969">
    <property type="entry name" value="YVTN repeat-like/Quinoprotein amine dehydrogenase"/>
    <property type="match status" value="1"/>
</dbReference>
<proteinExistence type="predicted"/>
<comment type="caution">
    <text evidence="1">The sequence shown here is derived from an EMBL/GenBank/DDBJ whole genome shotgun (WGS) entry which is preliminary data.</text>
</comment>
<dbReference type="InterPro" id="IPR015943">
    <property type="entry name" value="WD40/YVTN_repeat-like_dom_sf"/>
</dbReference>
<gene>
    <name evidence="1" type="ORF">GX576_06700</name>
</gene>
<accession>A0A7X7R7T2</accession>
<reference evidence="1 2" key="1">
    <citation type="journal article" date="2020" name="Biotechnol. Biofuels">
        <title>New insights from the biogas microbiome by comprehensive genome-resolved metagenomics of nearly 1600 species originating from multiple anaerobic digesters.</title>
        <authorList>
            <person name="Campanaro S."/>
            <person name="Treu L."/>
            <person name="Rodriguez-R L.M."/>
            <person name="Kovalovszki A."/>
            <person name="Ziels R.M."/>
            <person name="Maus I."/>
            <person name="Zhu X."/>
            <person name="Kougias P.G."/>
            <person name="Basile A."/>
            <person name="Luo G."/>
            <person name="Schluter A."/>
            <person name="Konstantinidis K.T."/>
            <person name="Angelidaki I."/>
        </authorList>
    </citation>
    <scope>NUCLEOTIDE SEQUENCE [LARGE SCALE GENOMIC DNA]</scope>
    <source>
        <strain evidence="1">AS06rmzACSIP_256</strain>
    </source>
</reference>
<dbReference type="Gene3D" id="2.130.10.10">
    <property type="entry name" value="YVTN repeat-like/Quinoprotein amine dehydrogenase"/>
    <property type="match status" value="1"/>
</dbReference>
<sequence length="324" mass="34526">LRVWQAADGAPRFERPLDREGSLSRVLLLAGGARLLTAGADGRLEAWDLTHGELAARGRHHREEAPVLAEADAGGTRVLAWSRAAGARLWDAGTLTPLSLPLQHPASVVGAALVDGGGAILSWADDGGVRLWRRQPARELTAPAAAGGEPALPRPQAPDAALKARLDRLGLHDYQVLHTQGEQVLLAAGPLVRRLGPGERLSPPLALDEGARGGALLDEERVVLWGNSSVRLWDAAGGRPLSALLRSDVLFPERGAVDGGLLVSDGVQARRWRWSLPPTAGAAEWLALDNATTMDEQGAIRPLAREQWCERMHRAQRTATGCDP</sequence>